<dbReference type="SUPFAM" id="SSF81301">
    <property type="entry name" value="Nucleotidyltransferase"/>
    <property type="match status" value="1"/>
</dbReference>
<evidence type="ECO:0008006" key="3">
    <source>
        <dbReference type="Google" id="ProtNLM"/>
    </source>
</evidence>
<sequence>MEKQDEEVSPQELLKRVQVLLEGSPEVEAAQRETLRNVYVFGSRVHQCHQPDADYDLIAIVEGPYFEGPKLIEEGDLNVNLYHRVYFTLLLKECLVWCLLVLFLPRRFVLKEEIKLPWQMRKLNVRKSALLDSKHNLQKICNFGVL</sequence>
<dbReference type="KEGG" id="acan:ACA1_378260"/>
<evidence type="ECO:0000313" key="1">
    <source>
        <dbReference type="EMBL" id="ELR15707.1"/>
    </source>
</evidence>
<dbReference type="AlphaFoldDB" id="L8GS13"/>
<keyword evidence="2" id="KW-1185">Reference proteome</keyword>
<dbReference type="GeneID" id="14916348"/>
<organism evidence="1 2">
    <name type="scientific">Acanthamoeba castellanii (strain ATCC 30010 / Neff)</name>
    <dbReference type="NCBI Taxonomy" id="1257118"/>
    <lineage>
        <taxon>Eukaryota</taxon>
        <taxon>Amoebozoa</taxon>
        <taxon>Discosea</taxon>
        <taxon>Longamoebia</taxon>
        <taxon>Centramoebida</taxon>
        <taxon>Acanthamoebidae</taxon>
        <taxon>Acanthamoeba</taxon>
    </lineage>
</organism>
<dbReference type="RefSeq" id="XP_004337720.1">
    <property type="nucleotide sequence ID" value="XM_004337672.1"/>
</dbReference>
<accession>L8GS13</accession>
<reference evidence="1 2" key="1">
    <citation type="journal article" date="2013" name="Genome Biol.">
        <title>Genome of Acanthamoeba castellanii highlights extensive lateral gene transfer and early evolution of tyrosine kinase signaling.</title>
        <authorList>
            <person name="Clarke M."/>
            <person name="Lohan A.J."/>
            <person name="Liu B."/>
            <person name="Lagkouvardos I."/>
            <person name="Roy S."/>
            <person name="Zafar N."/>
            <person name="Bertelli C."/>
            <person name="Schilde C."/>
            <person name="Kianianmomeni A."/>
            <person name="Burglin T.R."/>
            <person name="Frech C."/>
            <person name="Turcotte B."/>
            <person name="Kopec K.O."/>
            <person name="Synnott J.M."/>
            <person name="Choo C."/>
            <person name="Paponov I."/>
            <person name="Finkler A."/>
            <person name="Soon Heng Tan C."/>
            <person name="Hutchins A.P."/>
            <person name="Weinmeier T."/>
            <person name="Rattei T."/>
            <person name="Chu J.S."/>
            <person name="Gimenez G."/>
            <person name="Irimia M."/>
            <person name="Rigden D.J."/>
            <person name="Fitzpatrick D.A."/>
            <person name="Lorenzo-Morales J."/>
            <person name="Bateman A."/>
            <person name="Chiu C.H."/>
            <person name="Tang P."/>
            <person name="Hegemann P."/>
            <person name="Fromm H."/>
            <person name="Raoult D."/>
            <person name="Greub G."/>
            <person name="Miranda-Saavedra D."/>
            <person name="Chen N."/>
            <person name="Nash P."/>
            <person name="Ginger M.L."/>
            <person name="Horn M."/>
            <person name="Schaap P."/>
            <person name="Caler L."/>
            <person name="Loftus B."/>
        </authorList>
    </citation>
    <scope>NUCLEOTIDE SEQUENCE [LARGE SCALE GENOMIC DNA]</scope>
    <source>
        <strain evidence="1 2">Neff</strain>
    </source>
</reference>
<name>L8GS13_ACACF</name>
<proteinExistence type="predicted"/>
<dbReference type="Proteomes" id="UP000011083">
    <property type="component" value="Unassembled WGS sequence"/>
</dbReference>
<dbReference type="VEuPathDB" id="AmoebaDB:ACA1_378260"/>
<gene>
    <name evidence="1" type="ORF">ACA1_378260</name>
</gene>
<dbReference type="EMBL" id="KB008025">
    <property type="protein sequence ID" value="ELR15707.1"/>
    <property type="molecule type" value="Genomic_DNA"/>
</dbReference>
<dbReference type="InterPro" id="IPR043519">
    <property type="entry name" value="NT_sf"/>
</dbReference>
<protein>
    <recommendedName>
        <fullName evidence="3">Polymerase nucleotidyl transferase domain-containing protein</fullName>
    </recommendedName>
</protein>
<evidence type="ECO:0000313" key="2">
    <source>
        <dbReference type="Proteomes" id="UP000011083"/>
    </source>
</evidence>